<comment type="caution">
    <text evidence="5">The sequence shown here is derived from an EMBL/GenBank/DDBJ whole genome shotgun (WGS) entry which is preliminary data.</text>
</comment>
<keyword evidence="2" id="KW-0547">Nucleotide-binding</keyword>
<dbReference type="OrthoDB" id="9802264at2"/>
<organism evidence="5 6">
    <name type="scientific">Faecalibacter macacae</name>
    <dbReference type="NCBI Taxonomy" id="1859289"/>
    <lineage>
        <taxon>Bacteria</taxon>
        <taxon>Pseudomonadati</taxon>
        <taxon>Bacteroidota</taxon>
        <taxon>Flavobacteriia</taxon>
        <taxon>Flavobacteriales</taxon>
        <taxon>Weeksellaceae</taxon>
        <taxon>Faecalibacter</taxon>
    </lineage>
</organism>
<name>A0A3L9M9N7_9FLAO</name>
<evidence type="ECO:0000313" key="6">
    <source>
        <dbReference type="Proteomes" id="UP000275348"/>
    </source>
</evidence>
<accession>A0A3L9M9N7</accession>
<dbReference type="PROSITE" id="PS00211">
    <property type="entry name" value="ABC_TRANSPORTER_1"/>
    <property type="match status" value="1"/>
</dbReference>
<dbReference type="RefSeq" id="WP_121934772.1">
    <property type="nucleotide sequence ID" value="NZ_RDOJ01000010.1"/>
</dbReference>
<feature type="domain" description="ABC transporter" evidence="4">
    <location>
        <begin position="2"/>
        <end position="236"/>
    </location>
</feature>
<keyword evidence="1" id="KW-0813">Transport</keyword>
<evidence type="ECO:0000259" key="4">
    <source>
        <dbReference type="PROSITE" id="PS50893"/>
    </source>
</evidence>
<dbReference type="InterPro" id="IPR017871">
    <property type="entry name" value="ABC_transporter-like_CS"/>
</dbReference>
<protein>
    <submittedName>
        <fullName evidence="5">ABC transporter ATP-binding protein</fullName>
    </submittedName>
</protein>
<reference evidence="5 6" key="1">
    <citation type="submission" date="2018-10" db="EMBL/GenBank/DDBJ databases">
        <authorList>
            <person name="Chen X."/>
        </authorList>
    </citation>
    <scope>NUCLEOTIDE SEQUENCE [LARGE SCALE GENOMIC DNA]</scope>
    <source>
        <strain evidence="5 6">YIM 102668</strain>
    </source>
</reference>
<sequence>MLSIQNLDFSYNSAQQKAIDSISFDVNKGEVISIIGESGSGKSTLLRLIYGLEDFTQGEISWNDVKLKGPAFNILPGHKMMKHVAQDYELLDFVTVGENVGKFLSNFDLDHKQKQIDEALRVVEMLDLKDQFPNKLSGGQRQRVSIARALAQKPEVLLLDEPFSNLDQSLKLTIREKLIDWCKANQITVIFTTHDLQDAFYTSDRILVLQKGRKLQYDEVEKVREKPYNSYVAKLFGYVNLLDVGKYNKLKLSDIDMFNYYQLVYPDEVWIHVDGDYYGEVIDSKFQGRDYLIRFKHDESNFVAYFPFILNKGAKIKFSIPNNRIVKA</sequence>
<proteinExistence type="predicted"/>
<dbReference type="InterPro" id="IPR050093">
    <property type="entry name" value="ABC_SmlMolc_Importer"/>
</dbReference>
<dbReference type="PANTHER" id="PTHR42781:SF4">
    <property type="entry name" value="SPERMIDINE_PUTRESCINE IMPORT ATP-BINDING PROTEIN POTA"/>
    <property type="match status" value="1"/>
</dbReference>
<keyword evidence="3 5" id="KW-0067">ATP-binding</keyword>
<evidence type="ECO:0000313" key="5">
    <source>
        <dbReference type="EMBL" id="RLZ09253.1"/>
    </source>
</evidence>
<evidence type="ECO:0000256" key="2">
    <source>
        <dbReference type="ARBA" id="ARBA00022741"/>
    </source>
</evidence>
<dbReference type="InterPro" id="IPR027417">
    <property type="entry name" value="P-loop_NTPase"/>
</dbReference>
<dbReference type="PANTHER" id="PTHR42781">
    <property type="entry name" value="SPERMIDINE/PUTRESCINE IMPORT ATP-BINDING PROTEIN POTA"/>
    <property type="match status" value="1"/>
</dbReference>
<dbReference type="AlphaFoldDB" id="A0A3L9M9N7"/>
<evidence type="ECO:0000256" key="1">
    <source>
        <dbReference type="ARBA" id="ARBA00022448"/>
    </source>
</evidence>
<gene>
    <name evidence="5" type="ORF">EAH69_08510</name>
</gene>
<keyword evidence="6" id="KW-1185">Reference proteome</keyword>
<dbReference type="EMBL" id="RDOJ01000010">
    <property type="protein sequence ID" value="RLZ09253.1"/>
    <property type="molecule type" value="Genomic_DNA"/>
</dbReference>
<dbReference type="GO" id="GO:0016887">
    <property type="term" value="F:ATP hydrolysis activity"/>
    <property type="evidence" value="ECO:0007669"/>
    <property type="project" value="InterPro"/>
</dbReference>
<dbReference type="SMART" id="SM00382">
    <property type="entry name" value="AAA"/>
    <property type="match status" value="1"/>
</dbReference>
<dbReference type="PROSITE" id="PS50893">
    <property type="entry name" value="ABC_TRANSPORTER_2"/>
    <property type="match status" value="1"/>
</dbReference>
<evidence type="ECO:0000256" key="3">
    <source>
        <dbReference type="ARBA" id="ARBA00022840"/>
    </source>
</evidence>
<dbReference type="Proteomes" id="UP000275348">
    <property type="component" value="Unassembled WGS sequence"/>
</dbReference>
<dbReference type="InterPro" id="IPR003593">
    <property type="entry name" value="AAA+_ATPase"/>
</dbReference>
<dbReference type="Gene3D" id="3.40.50.300">
    <property type="entry name" value="P-loop containing nucleotide triphosphate hydrolases"/>
    <property type="match status" value="1"/>
</dbReference>
<dbReference type="SUPFAM" id="SSF52540">
    <property type="entry name" value="P-loop containing nucleoside triphosphate hydrolases"/>
    <property type="match status" value="1"/>
</dbReference>
<dbReference type="GO" id="GO:0005524">
    <property type="term" value="F:ATP binding"/>
    <property type="evidence" value="ECO:0007669"/>
    <property type="project" value="UniProtKB-KW"/>
</dbReference>
<dbReference type="InterPro" id="IPR003439">
    <property type="entry name" value="ABC_transporter-like_ATP-bd"/>
</dbReference>
<dbReference type="Pfam" id="PF00005">
    <property type="entry name" value="ABC_tran"/>
    <property type="match status" value="1"/>
</dbReference>